<evidence type="ECO:0000256" key="1">
    <source>
        <dbReference type="ARBA" id="ARBA00001625"/>
    </source>
</evidence>
<evidence type="ECO:0000256" key="5">
    <source>
        <dbReference type="ARBA" id="ARBA00042530"/>
    </source>
</evidence>
<dbReference type="GO" id="GO:0000103">
    <property type="term" value="P:sulfate assimilation"/>
    <property type="evidence" value="ECO:0007669"/>
    <property type="project" value="TreeGrafter"/>
</dbReference>
<dbReference type="PANTHER" id="PTHR43028:SF5">
    <property type="entry name" value="3'(2'),5'-BISPHOSPHATE NUCLEOTIDASE 1"/>
    <property type="match status" value="1"/>
</dbReference>
<evidence type="ECO:0000313" key="8">
    <source>
        <dbReference type="Proteomes" id="UP000625033"/>
    </source>
</evidence>
<keyword evidence="2 6" id="KW-0479">Metal-binding</keyword>
<dbReference type="SUPFAM" id="SSF56655">
    <property type="entry name" value="Carbohydrate phosphatase"/>
    <property type="match status" value="1"/>
</dbReference>
<reference evidence="7" key="1">
    <citation type="submission" date="2020-11" db="EMBL/GenBank/DDBJ databases">
        <title>Sequencing the genomes of 1000 actinobacteria strains.</title>
        <authorList>
            <person name="Klenk H.-P."/>
        </authorList>
    </citation>
    <scope>NUCLEOTIDE SEQUENCE</scope>
    <source>
        <strain evidence="7">DSM 26152</strain>
    </source>
</reference>
<dbReference type="PROSITE" id="PS00629">
    <property type="entry name" value="IMP_1"/>
    <property type="match status" value="1"/>
</dbReference>
<comment type="caution">
    <text evidence="7">The sequence shown here is derived from an EMBL/GenBank/DDBJ whole genome shotgun (WGS) entry which is preliminary data.</text>
</comment>
<comment type="cofactor">
    <cofactor evidence="6">
        <name>Mg(2+)</name>
        <dbReference type="ChEBI" id="CHEBI:18420"/>
    </cofactor>
</comment>
<evidence type="ECO:0000256" key="4">
    <source>
        <dbReference type="ARBA" id="ARBA00041694"/>
    </source>
</evidence>
<organism evidence="7 8">
    <name type="scientific">Zhihengliuella flava</name>
    <dbReference type="NCBI Taxonomy" id="1285193"/>
    <lineage>
        <taxon>Bacteria</taxon>
        <taxon>Bacillati</taxon>
        <taxon>Actinomycetota</taxon>
        <taxon>Actinomycetes</taxon>
        <taxon>Micrococcales</taxon>
        <taxon>Micrococcaceae</taxon>
        <taxon>Zhihengliuella</taxon>
    </lineage>
</organism>
<dbReference type="PRINTS" id="PR00377">
    <property type="entry name" value="IMPHPHTASES"/>
</dbReference>
<dbReference type="RefSeq" id="WP_196834967.1">
    <property type="nucleotide sequence ID" value="NZ_JADOTZ010000001.1"/>
</dbReference>
<dbReference type="InterPro" id="IPR020583">
    <property type="entry name" value="Inositol_monoP_metal-BS"/>
</dbReference>
<dbReference type="GO" id="GO:0008441">
    <property type="term" value="F:3'(2'),5'-bisphosphate nucleotidase activity"/>
    <property type="evidence" value="ECO:0007669"/>
    <property type="project" value="UniProtKB-EC"/>
</dbReference>
<evidence type="ECO:0000313" key="7">
    <source>
        <dbReference type="EMBL" id="MBG6083545.1"/>
    </source>
</evidence>
<keyword evidence="3 6" id="KW-0460">Magnesium</keyword>
<dbReference type="InterPro" id="IPR000760">
    <property type="entry name" value="Inositol_monophosphatase-like"/>
</dbReference>
<feature type="binding site" evidence="6">
    <location>
        <position position="67"/>
    </location>
    <ligand>
        <name>Mg(2+)</name>
        <dbReference type="ChEBI" id="CHEBI:18420"/>
        <label>1</label>
        <note>catalytic</note>
    </ligand>
</feature>
<accession>A0A931D4F1</accession>
<protein>
    <recommendedName>
        <fullName evidence="4">3'(2'),5-bisphosphonucleoside 3'(2')-phosphohydrolase</fullName>
    </recommendedName>
    <alternativeName>
        <fullName evidence="5">DPNPase</fullName>
    </alternativeName>
</protein>
<evidence type="ECO:0000256" key="6">
    <source>
        <dbReference type="PIRSR" id="PIRSR600760-2"/>
    </source>
</evidence>
<evidence type="ECO:0000256" key="2">
    <source>
        <dbReference type="ARBA" id="ARBA00022723"/>
    </source>
</evidence>
<feature type="binding site" evidence="6">
    <location>
        <position position="85"/>
    </location>
    <ligand>
        <name>Mg(2+)</name>
        <dbReference type="ChEBI" id="CHEBI:18420"/>
        <label>1</label>
        <note>catalytic</note>
    </ligand>
</feature>
<dbReference type="Pfam" id="PF00459">
    <property type="entry name" value="Inositol_P"/>
    <property type="match status" value="1"/>
</dbReference>
<dbReference type="EMBL" id="JADOTZ010000001">
    <property type="protein sequence ID" value="MBG6083545.1"/>
    <property type="molecule type" value="Genomic_DNA"/>
</dbReference>
<dbReference type="Gene3D" id="3.30.540.10">
    <property type="entry name" value="Fructose-1,6-Bisphosphatase, subunit A, domain 1"/>
    <property type="match status" value="1"/>
</dbReference>
<feature type="binding site" evidence="6">
    <location>
        <position position="87"/>
    </location>
    <ligand>
        <name>Mg(2+)</name>
        <dbReference type="ChEBI" id="CHEBI:18420"/>
        <label>1</label>
        <note>catalytic</note>
    </ligand>
</feature>
<gene>
    <name evidence="7" type="ORF">IW252_000312</name>
</gene>
<feature type="binding site" evidence="6">
    <location>
        <position position="198"/>
    </location>
    <ligand>
        <name>Mg(2+)</name>
        <dbReference type="ChEBI" id="CHEBI:18420"/>
        <label>1</label>
        <note>catalytic</note>
    </ligand>
</feature>
<dbReference type="CDD" id="cd01638">
    <property type="entry name" value="CysQ"/>
    <property type="match status" value="1"/>
</dbReference>
<dbReference type="Gene3D" id="3.40.190.80">
    <property type="match status" value="1"/>
</dbReference>
<proteinExistence type="predicted"/>
<dbReference type="Proteomes" id="UP000625033">
    <property type="component" value="Unassembled WGS sequence"/>
</dbReference>
<dbReference type="PANTHER" id="PTHR43028">
    <property type="entry name" value="3'(2'),5'-BISPHOSPHATE NUCLEOTIDASE 1"/>
    <property type="match status" value="1"/>
</dbReference>
<dbReference type="GO" id="GO:0046872">
    <property type="term" value="F:metal ion binding"/>
    <property type="evidence" value="ECO:0007669"/>
    <property type="project" value="UniProtKB-KW"/>
</dbReference>
<sequence length="256" mass="27168">MAVKSDADLAVEIAEGAGQVLLAVRDELIANGEEDQRAIAKAGDAKAQEFIAAKLREERPEDAVLSEEARDDKARLTAARVWIVDPLDGTKEFSQGRHDWAVHIALWADGDLALGVVALPGLGQVLSSAKPLALPARAADEALRFAVSRSHPSPLIRSVIDGAQGQDVPMGSAGYKVCSVLRGETDAYVHAGGQFEWDSAAPIAIARAAGLFTSRLDGSAMVYNQDDVYLPDLIVCHHQDRQAITDSVVKALALNG</sequence>
<dbReference type="AlphaFoldDB" id="A0A931D4F1"/>
<evidence type="ECO:0000256" key="3">
    <source>
        <dbReference type="ARBA" id="ARBA00022842"/>
    </source>
</evidence>
<dbReference type="InterPro" id="IPR050725">
    <property type="entry name" value="CysQ/Inositol_MonoPase"/>
</dbReference>
<comment type="catalytic activity">
    <reaction evidence="1">
        <text>adenosine 3',5'-bisphosphate + H2O = AMP + phosphate</text>
        <dbReference type="Rhea" id="RHEA:10040"/>
        <dbReference type="ChEBI" id="CHEBI:15377"/>
        <dbReference type="ChEBI" id="CHEBI:43474"/>
        <dbReference type="ChEBI" id="CHEBI:58343"/>
        <dbReference type="ChEBI" id="CHEBI:456215"/>
        <dbReference type="EC" id="3.1.3.7"/>
    </reaction>
</comment>
<keyword evidence="8" id="KW-1185">Reference proteome</keyword>
<dbReference type="GO" id="GO:0050427">
    <property type="term" value="P:3'-phosphoadenosine 5'-phosphosulfate metabolic process"/>
    <property type="evidence" value="ECO:0007669"/>
    <property type="project" value="TreeGrafter"/>
</dbReference>
<keyword evidence="7" id="KW-0378">Hydrolase</keyword>
<feature type="binding site" evidence="6">
    <location>
        <position position="88"/>
    </location>
    <ligand>
        <name>Mg(2+)</name>
        <dbReference type="ChEBI" id="CHEBI:18420"/>
        <label>1</label>
        <note>catalytic</note>
    </ligand>
</feature>
<name>A0A931D4F1_9MICC</name>